<dbReference type="InterPro" id="IPR019200">
    <property type="entry name" value="ATP_adenylylTrfase_C"/>
</dbReference>
<dbReference type="STRING" id="344612.A1C442"/>
<evidence type="ECO:0000259" key="2">
    <source>
        <dbReference type="Pfam" id="PF09830"/>
    </source>
</evidence>
<evidence type="ECO:0000313" key="5">
    <source>
        <dbReference type="Proteomes" id="UP000006701"/>
    </source>
</evidence>
<keyword evidence="5" id="KW-1185">Reference proteome</keyword>
<dbReference type="GO" id="GO:0003877">
    <property type="term" value="F:ATP:ADP adenylyltransferase activity"/>
    <property type="evidence" value="ECO:0007669"/>
    <property type="project" value="InterPro"/>
</dbReference>
<name>A1C442_ASPCL</name>
<dbReference type="HOGENOM" id="CLU_049915_2_1_1"/>
<dbReference type="EMBL" id="DS026990">
    <property type="protein sequence ID" value="EAW15182.1"/>
    <property type="molecule type" value="Genomic_DNA"/>
</dbReference>
<evidence type="ECO:0000256" key="1">
    <source>
        <dbReference type="SAM" id="MobiDB-lite"/>
    </source>
</evidence>
<reference evidence="4 5" key="1">
    <citation type="journal article" date="2008" name="PLoS Genet.">
        <title>Genomic islands in the pathogenic filamentous fungus Aspergillus fumigatus.</title>
        <authorList>
            <person name="Fedorova N.D."/>
            <person name="Khaldi N."/>
            <person name="Joardar V.S."/>
            <person name="Maiti R."/>
            <person name="Amedeo P."/>
            <person name="Anderson M.J."/>
            <person name="Crabtree J."/>
            <person name="Silva J.C."/>
            <person name="Badger J.H."/>
            <person name="Albarraq A."/>
            <person name="Angiuoli S."/>
            <person name="Bussey H."/>
            <person name="Bowyer P."/>
            <person name="Cotty P.J."/>
            <person name="Dyer P.S."/>
            <person name="Egan A."/>
            <person name="Galens K."/>
            <person name="Fraser-Liggett C.M."/>
            <person name="Haas B.J."/>
            <person name="Inman J.M."/>
            <person name="Kent R."/>
            <person name="Lemieux S."/>
            <person name="Malavazi I."/>
            <person name="Orvis J."/>
            <person name="Roemer T."/>
            <person name="Ronning C.M."/>
            <person name="Sundaram J.P."/>
            <person name="Sutton G."/>
            <person name="Turner G."/>
            <person name="Venter J.C."/>
            <person name="White O.R."/>
            <person name="Whitty B.R."/>
            <person name="Youngman P."/>
            <person name="Wolfe K.H."/>
            <person name="Goldman G.H."/>
            <person name="Wortman J.R."/>
            <person name="Jiang B."/>
            <person name="Denning D.W."/>
            <person name="Nierman W.C."/>
        </authorList>
    </citation>
    <scope>NUCLEOTIDE SEQUENCE [LARGE SCALE GENOMIC DNA]</scope>
    <source>
        <strain evidence="5">ATCC 1007 / CBS 513.65 / DSM 816 / NCTC 3887 / NRRL 1</strain>
    </source>
</reference>
<protein>
    <submittedName>
        <fullName evidence="4">Bis(5'-nucleosyl)-tetraphosphatase, putative</fullName>
    </submittedName>
</protein>
<dbReference type="VEuPathDB" id="FungiDB:ACLA_058400"/>
<organism evidence="4 5">
    <name type="scientific">Aspergillus clavatus (strain ATCC 1007 / CBS 513.65 / DSM 816 / NCTC 3887 / NRRL 1 / QM 1276 / 107)</name>
    <dbReference type="NCBI Taxonomy" id="344612"/>
    <lineage>
        <taxon>Eukaryota</taxon>
        <taxon>Fungi</taxon>
        <taxon>Dikarya</taxon>
        <taxon>Ascomycota</taxon>
        <taxon>Pezizomycotina</taxon>
        <taxon>Eurotiomycetes</taxon>
        <taxon>Eurotiomycetidae</taxon>
        <taxon>Eurotiales</taxon>
        <taxon>Aspergillaceae</taxon>
        <taxon>Aspergillus</taxon>
        <taxon>Aspergillus subgen. Fumigati</taxon>
    </lineage>
</organism>
<dbReference type="RefSeq" id="XP_001276608.1">
    <property type="nucleotide sequence ID" value="XM_001276607.1"/>
</dbReference>
<dbReference type="GO" id="GO:0005524">
    <property type="term" value="F:ATP binding"/>
    <property type="evidence" value="ECO:0007669"/>
    <property type="project" value="InterPro"/>
</dbReference>
<dbReference type="Pfam" id="PF19327">
    <property type="entry name" value="Ap4A_phos_N"/>
    <property type="match status" value="1"/>
</dbReference>
<dbReference type="InterPro" id="IPR045759">
    <property type="entry name" value="Ap4A_phos1/2_N"/>
</dbReference>
<dbReference type="GeneID" id="4708754"/>
<gene>
    <name evidence="4" type="ORF">ACLA_058400</name>
</gene>
<dbReference type="Gene3D" id="3.30.428.70">
    <property type="match status" value="1"/>
</dbReference>
<dbReference type="InterPro" id="IPR043171">
    <property type="entry name" value="Ap4A_phos1/2-like"/>
</dbReference>
<evidence type="ECO:0000313" key="4">
    <source>
        <dbReference type="EMBL" id="EAW15182.1"/>
    </source>
</evidence>
<dbReference type="PANTHER" id="PTHR38420">
    <property type="entry name" value="AP-4-A PHOSPHORYLASE II"/>
    <property type="match status" value="1"/>
</dbReference>
<sequence>MQLGLTDSLPALVAKRFTAAKEGSHLIFSHTHLAIVRAGGISYQLRYCPALAKKPSSSPKTDQDRSGPRFDPFENPSQELLITQIPREDPTHMLVLNKYPVIPNHFILATKAWKLQTDILEKEDLDAAYACVKAWRDREADKEDGPSKPKRRLFAFFNSGDESGASQPHRHLQFLPVEAMAESQGDSELWQPLIDSLPSQPVGPDSELRRLTQLPFAHFALPLPQNPSADALHAIYLSLYRAAVSTVKGSLGDHAHVTDGPAAVSYNLAMTESMMVICPRKSECARVPVDPAVSQDVEEAGMIALNGTILAGTLMVKAEAEWNEIRRNPEILTNILGTVGYAQPDFRGLALL</sequence>
<evidence type="ECO:0000259" key="3">
    <source>
        <dbReference type="Pfam" id="PF19327"/>
    </source>
</evidence>
<accession>A1C442</accession>
<dbReference type="OMA" id="DPFENPP"/>
<dbReference type="eggNOG" id="ENOG502QRAQ">
    <property type="taxonomic scope" value="Eukaryota"/>
</dbReference>
<dbReference type="KEGG" id="act:ACLA_058400"/>
<dbReference type="Proteomes" id="UP000006701">
    <property type="component" value="Unassembled WGS sequence"/>
</dbReference>
<dbReference type="Pfam" id="PF09830">
    <property type="entry name" value="ATP_transf"/>
    <property type="match status" value="1"/>
</dbReference>
<proteinExistence type="predicted"/>
<dbReference type="InterPro" id="IPR036265">
    <property type="entry name" value="HIT-like_sf"/>
</dbReference>
<feature type="domain" description="ATP adenylyltransferase C-terminal" evidence="2">
    <location>
        <begin position="213"/>
        <end position="341"/>
    </location>
</feature>
<dbReference type="OrthoDB" id="10267950at2759"/>
<feature type="region of interest" description="Disordered" evidence="1">
    <location>
        <begin position="52"/>
        <end position="75"/>
    </location>
</feature>
<dbReference type="InterPro" id="IPR009163">
    <property type="entry name" value="Ap4A_phos1/2"/>
</dbReference>
<dbReference type="GO" id="GO:0009117">
    <property type="term" value="P:nucleotide metabolic process"/>
    <property type="evidence" value="ECO:0007669"/>
    <property type="project" value="InterPro"/>
</dbReference>
<feature type="compositionally biased region" description="Basic and acidic residues" evidence="1">
    <location>
        <begin position="61"/>
        <end position="72"/>
    </location>
</feature>
<dbReference type="AlphaFoldDB" id="A1C442"/>
<dbReference type="PANTHER" id="PTHR38420:SF3">
    <property type="entry name" value="5',5'''-P-1,P-4-TETRAPHOSPHATE PHOSPHORYLASE 2"/>
    <property type="match status" value="1"/>
</dbReference>
<dbReference type="SUPFAM" id="SSF54197">
    <property type="entry name" value="HIT-like"/>
    <property type="match status" value="1"/>
</dbReference>
<feature type="domain" description="Ap4A phosphorylase 1/2 N-terminal" evidence="3">
    <location>
        <begin position="8"/>
        <end position="182"/>
    </location>
</feature>